<keyword evidence="3" id="KW-1185">Reference proteome</keyword>
<comment type="caution">
    <text evidence="2">The sequence shown here is derived from an EMBL/GenBank/DDBJ whole genome shotgun (WGS) entry which is preliminary data.</text>
</comment>
<dbReference type="Proteomes" id="UP000029665">
    <property type="component" value="Unassembled WGS sequence"/>
</dbReference>
<feature type="region of interest" description="Disordered" evidence="1">
    <location>
        <begin position="54"/>
        <end position="125"/>
    </location>
</feature>
<dbReference type="HOGENOM" id="CLU_083370_0_0_1"/>
<feature type="compositionally biased region" description="Polar residues" evidence="1">
    <location>
        <begin position="54"/>
        <end position="67"/>
    </location>
</feature>
<name>A0A060SCA0_PYCCI</name>
<accession>A0A060SCA0</accession>
<organism evidence="2 3">
    <name type="scientific">Pycnoporus cinnabarinus</name>
    <name type="common">Cinnabar-red polypore</name>
    <name type="synonym">Trametes cinnabarina</name>
    <dbReference type="NCBI Taxonomy" id="5643"/>
    <lineage>
        <taxon>Eukaryota</taxon>
        <taxon>Fungi</taxon>
        <taxon>Dikarya</taxon>
        <taxon>Basidiomycota</taxon>
        <taxon>Agaricomycotina</taxon>
        <taxon>Agaricomycetes</taxon>
        <taxon>Polyporales</taxon>
        <taxon>Polyporaceae</taxon>
        <taxon>Trametes</taxon>
    </lineage>
</organism>
<gene>
    <name evidence="2" type="ORF">BN946_scf184354.g25</name>
</gene>
<evidence type="ECO:0000313" key="2">
    <source>
        <dbReference type="EMBL" id="CDO70023.1"/>
    </source>
</evidence>
<proteinExistence type="predicted"/>
<dbReference type="OrthoDB" id="2678231at2759"/>
<protein>
    <submittedName>
        <fullName evidence="2">Uncharacterized protein</fullName>
    </submittedName>
</protein>
<dbReference type="AlphaFoldDB" id="A0A060SCA0"/>
<evidence type="ECO:0000313" key="3">
    <source>
        <dbReference type="Proteomes" id="UP000029665"/>
    </source>
</evidence>
<sequence length="280" mass="31571">MGRHNTLLVQHASPVANKQHKQTRFATRSAHHQKPLILAKPSAPRSPALRSRLYSTNTNRYLQSRTRLPTIREEPEEEESEHVYGDSPTFAKPPASTWQHGNAAAGPSNLNRRDVEDDDDMSGWDDESTLVAMFQDRRVSPEKDADEEMLEMVEQLKEPMAAQGSALKQYLADTVLPAYSHIKDVHAVLEDKVDLEFGAGLLTFDEVCKKVERIALKDEDEIRTAHAQSQRTIAQTIAELEEAYERRKQLWSGLEEEVERCGKCHSYIELVAVASAVNEG</sequence>
<dbReference type="OMA" id="HKQTRFA"/>
<feature type="compositionally biased region" description="Acidic residues" evidence="1">
    <location>
        <begin position="116"/>
        <end position="125"/>
    </location>
</feature>
<evidence type="ECO:0000256" key="1">
    <source>
        <dbReference type="SAM" id="MobiDB-lite"/>
    </source>
</evidence>
<reference evidence="2" key="1">
    <citation type="submission" date="2014-01" db="EMBL/GenBank/DDBJ databases">
        <title>The genome of the white-rot fungus Pycnoporus cinnabarinus: a basidiomycete model with a versatile arsenal for lignocellulosic biomass breakdown.</title>
        <authorList>
            <person name="Levasseur A."/>
            <person name="Lomascolo A."/>
            <person name="Ruiz-Duenas F.J."/>
            <person name="Uzan E."/>
            <person name="Piumi F."/>
            <person name="Kues U."/>
            <person name="Ram A.F.J."/>
            <person name="Murat C."/>
            <person name="Haon M."/>
            <person name="Benoit I."/>
            <person name="Arfi Y."/>
            <person name="Chevret D."/>
            <person name="Drula E."/>
            <person name="Kwon M.J."/>
            <person name="Gouret P."/>
            <person name="Lesage-Meessen L."/>
            <person name="Lombard V."/>
            <person name="Mariette J."/>
            <person name="Noirot C."/>
            <person name="Park J."/>
            <person name="Patyshakuliyeva A."/>
            <person name="Wieneger R.A.B."/>
            <person name="Wosten H.A.B."/>
            <person name="Martin F."/>
            <person name="Coutinho P.M."/>
            <person name="de Vries R."/>
            <person name="Martinez A.T."/>
            <person name="Klopp C."/>
            <person name="Pontarotti P."/>
            <person name="Henrissat B."/>
            <person name="Record E."/>
        </authorList>
    </citation>
    <scope>NUCLEOTIDE SEQUENCE [LARGE SCALE GENOMIC DNA]</scope>
    <source>
        <strain evidence="2">BRFM137</strain>
    </source>
</reference>
<dbReference type="EMBL" id="CCBP010000062">
    <property type="protein sequence ID" value="CDO70023.1"/>
    <property type="molecule type" value="Genomic_DNA"/>
</dbReference>